<dbReference type="AlphaFoldDB" id="A0A517SUU6"/>
<dbReference type="EMBL" id="CP036272">
    <property type="protein sequence ID" value="QDT59905.1"/>
    <property type="molecule type" value="Genomic_DNA"/>
</dbReference>
<sequence length="819" mass="89307">MLYRSIVPSIVNRFAGPRWGTALVVMLALAWSAPRVQARDTWRPPATDSVDRNLVDALIERSQLDAAQALCQRMQARAMKGSLDDARWAAMLVEVLTQRQVDRLFSGTESLQQRIENAVAISVQPVGQQIAADPPPGAALSVFLKAAEIKSRQRILAAAIVAKSIAAENQQDTDRLVKQFSRLQRDTDLLVKEIKPLWANAASGTVSQGSGFQPTASQLKSLENQLRLSQLATSVLQTEVFDPQSADYRSLATNAAVQAKRLLQQLPDDAAAKPVAQRWLAEAELRSGNLVEAEQLTSSPKVSGNESEQYAWDALRIRLLLAKNELGAAERLDQQLRFGASKSVASKVLDFASLQVRLAQQPVDQTQVVAWIGTIGSRYGDFARRRAEAIVLREMKDAKLITPTQPNMNSSAALVVVQAEDWLRRGDVQQAASLLQNAAEIEPDSAMALQYAGKAAAAWMRADQPSKAALVLSRVSQRHQSDPGASSAQLQAALIVSKALAEKSTDGISIETLIGYLQDVYQQWPQSSQAVTAMNWLVKIHNASGHDKLAGEEILQLVVLSKRPELVQPTATQWLQACSVGKATQADLDSLAQTLIELARKDDQLKRPVYEVAGRLFNLQALETIVAICGPEVTPPVENAAHQLATFRLQEAASLNANTIPAALQNSVAMRLMLDGIERPAIRKRNAAVLSEFSLDDAWQKAVVQFWLQPGKASADALAGVTLKQPAGPLLENLLLQTKQILSGDRSAAAVQAAVELFERHSLGMKRGSAAWYNAKLHAMELLDALGQQDEASKRAKYILLTVPPKENALRQRLQHFAK</sequence>
<dbReference type="RefSeq" id="WP_145272064.1">
    <property type="nucleotide sequence ID" value="NZ_CP036272.1"/>
</dbReference>
<accession>A0A517SUU6</accession>
<protein>
    <submittedName>
        <fullName evidence="1">Uncharacterized protein</fullName>
    </submittedName>
</protein>
<evidence type="ECO:0000313" key="2">
    <source>
        <dbReference type="Proteomes" id="UP000315003"/>
    </source>
</evidence>
<keyword evidence="2" id="KW-1185">Reference proteome</keyword>
<dbReference type="OrthoDB" id="223214at2"/>
<name>A0A517SUU6_9BACT</name>
<reference evidence="1 2" key="1">
    <citation type="submission" date="2019-02" db="EMBL/GenBank/DDBJ databases">
        <title>Deep-cultivation of Planctomycetes and their phenomic and genomic characterization uncovers novel biology.</title>
        <authorList>
            <person name="Wiegand S."/>
            <person name="Jogler M."/>
            <person name="Boedeker C."/>
            <person name="Pinto D."/>
            <person name="Vollmers J."/>
            <person name="Rivas-Marin E."/>
            <person name="Kohn T."/>
            <person name="Peeters S.H."/>
            <person name="Heuer A."/>
            <person name="Rast P."/>
            <person name="Oberbeckmann S."/>
            <person name="Bunk B."/>
            <person name="Jeske O."/>
            <person name="Meyerdierks A."/>
            <person name="Storesund J.E."/>
            <person name="Kallscheuer N."/>
            <person name="Luecker S."/>
            <person name="Lage O.M."/>
            <person name="Pohl T."/>
            <person name="Merkel B.J."/>
            <person name="Hornburger P."/>
            <person name="Mueller R.-W."/>
            <person name="Bruemmer F."/>
            <person name="Labrenz M."/>
            <person name="Spormann A.M."/>
            <person name="Op den Camp H."/>
            <person name="Overmann J."/>
            <person name="Amann R."/>
            <person name="Jetten M.S.M."/>
            <person name="Mascher T."/>
            <person name="Medema M.H."/>
            <person name="Devos D.P."/>
            <person name="Kaster A.-K."/>
            <person name="Ovreas L."/>
            <person name="Rohde M."/>
            <person name="Galperin M.Y."/>
            <person name="Jogler C."/>
        </authorList>
    </citation>
    <scope>NUCLEOTIDE SEQUENCE [LARGE SCALE GENOMIC DNA]</scope>
    <source>
        <strain evidence="1 2">SV_7m_r</strain>
    </source>
</reference>
<evidence type="ECO:0000313" key="1">
    <source>
        <dbReference type="EMBL" id="QDT59905.1"/>
    </source>
</evidence>
<dbReference type="InterPro" id="IPR011990">
    <property type="entry name" value="TPR-like_helical_dom_sf"/>
</dbReference>
<gene>
    <name evidence="1" type="ORF">SV7mr_24180</name>
</gene>
<dbReference type="Proteomes" id="UP000315003">
    <property type="component" value="Chromosome"/>
</dbReference>
<dbReference type="Gene3D" id="1.25.40.10">
    <property type="entry name" value="Tetratricopeptide repeat domain"/>
    <property type="match status" value="1"/>
</dbReference>
<proteinExistence type="predicted"/>
<organism evidence="1 2">
    <name type="scientific">Stieleria bergensis</name>
    <dbReference type="NCBI Taxonomy" id="2528025"/>
    <lineage>
        <taxon>Bacteria</taxon>
        <taxon>Pseudomonadati</taxon>
        <taxon>Planctomycetota</taxon>
        <taxon>Planctomycetia</taxon>
        <taxon>Pirellulales</taxon>
        <taxon>Pirellulaceae</taxon>
        <taxon>Stieleria</taxon>
    </lineage>
</organism>